<dbReference type="SUPFAM" id="SSF54593">
    <property type="entry name" value="Glyoxalase/Bleomycin resistance protein/Dihydroxybiphenyl dioxygenase"/>
    <property type="match status" value="1"/>
</dbReference>
<name>A0AAV5NWC8_9VIBR</name>
<keyword evidence="2" id="KW-0560">Oxidoreductase</keyword>
<evidence type="ECO:0000313" key="3">
    <source>
        <dbReference type="Proteomes" id="UP001156690"/>
    </source>
</evidence>
<dbReference type="SUPFAM" id="SSF51658">
    <property type="entry name" value="Xylose isomerase-like"/>
    <property type="match status" value="1"/>
</dbReference>
<dbReference type="RefSeq" id="WP_224056057.1">
    <property type="nucleotide sequence ID" value="NZ_AP025144.1"/>
</dbReference>
<keyword evidence="2" id="KW-0223">Dioxygenase</keyword>
<dbReference type="InterPro" id="IPR004360">
    <property type="entry name" value="Glyas_Fos-R_dOase_dom"/>
</dbReference>
<dbReference type="PANTHER" id="PTHR12110">
    <property type="entry name" value="HYDROXYPYRUVATE ISOMERASE"/>
    <property type="match status" value="1"/>
</dbReference>
<protein>
    <submittedName>
        <fullName evidence="2">4-hydroxyphenylpyruvate dioxygenase</fullName>
    </submittedName>
</protein>
<accession>A0AAV5NWC8</accession>
<dbReference type="GO" id="GO:0051213">
    <property type="term" value="F:dioxygenase activity"/>
    <property type="evidence" value="ECO:0007669"/>
    <property type="project" value="UniProtKB-KW"/>
</dbReference>
<dbReference type="Gene3D" id="3.10.180.10">
    <property type="entry name" value="2,3-Dihydroxybiphenyl 1,2-Dioxygenase, domain 1"/>
    <property type="match status" value="2"/>
</dbReference>
<dbReference type="InterPro" id="IPR050312">
    <property type="entry name" value="IolE/XylAMocC-like"/>
</dbReference>
<gene>
    <name evidence="2" type="ORF">GCM10007932_40950</name>
</gene>
<comment type="caution">
    <text evidence="2">The sequence shown here is derived from an EMBL/GenBank/DDBJ whole genome shotgun (WGS) entry which is preliminary data.</text>
</comment>
<dbReference type="EMBL" id="BSNX01000063">
    <property type="protein sequence ID" value="GLQ74733.1"/>
    <property type="molecule type" value="Genomic_DNA"/>
</dbReference>
<dbReference type="Proteomes" id="UP001156690">
    <property type="component" value="Unassembled WGS sequence"/>
</dbReference>
<proteinExistence type="predicted"/>
<dbReference type="PANTHER" id="PTHR12110:SF21">
    <property type="entry name" value="XYLOSE ISOMERASE-LIKE TIM BARREL DOMAIN-CONTAINING PROTEIN"/>
    <property type="match status" value="1"/>
</dbReference>
<sequence>MVCSSCSPHALGGIQRAADDFSELGSIAEKREKRVAYEALAWGKHVFDYRDSWEIVRRANHEKIGVCLDTFHIFSRGTEIDSMLNIPGEKIFLVQAADAPRLSMDHLSWSRHFRCFPGQGELPLDQFMKNLHATGYDGPFSLEIFNDQFRSSSPEKTAIDGYRSLVFANNRSEDIKASKPANRQDHVAGTNVLPSSSLLPKTLPPSEVQFIEFALNIKEREALTLLLGNLGFYHAGTHKKKNVELWRQGSINLVMNLEPDSFAQQYHQKHGASVCAVGLTCTDVPKLLDRANKLCYQVHGNTGSDTHGLPAIQGPGESLIYLVDESDQPAHWEREFEWNEPAELQAYLTEIDHIATTMPYEEMLHSILLYRAMFNMVGSPSVSLTDPSGLVKSQAMQTPDNRVAFTLNSSQASRTVSNKILDTYAGTGVNHIAFSTRDIFAMAEKLASLNVKTMPVTDNYYDDLATRFGLSSEQLSLMRRFNILYDEDEHGVFYQLYSELFEGRFCFEIVQRDGYRGFGAPNSQIRMTMQAKELESL</sequence>
<keyword evidence="3" id="KW-1185">Reference proteome</keyword>
<dbReference type="InterPro" id="IPR013022">
    <property type="entry name" value="Xyl_isomerase-like_TIM-brl"/>
</dbReference>
<dbReference type="Pfam" id="PF14696">
    <property type="entry name" value="Glyoxalase_5"/>
    <property type="match status" value="1"/>
</dbReference>
<dbReference type="Pfam" id="PF00903">
    <property type="entry name" value="Glyoxalase"/>
    <property type="match status" value="1"/>
</dbReference>
<dbReference type="InterPro" id="IPR037523">
    <property type="entry name" value="VOC_core"/>
</dbReference>
<dbReference type="InterPro" id="IPR036237">
    <property type="entry name" value="Xyl_isomerase-like_sf"/>
</dbReference>
<dbReference type="Gene3D" id="3.20.20.150">
    <property type="entry name" value="Divalent-metal-dependent TIM barrel enzymes"/>
    <property type="match status" value="1"/>
</dbReference>
<evidence type="ECO:0000313" key="2">
    <source>
        <dbReference type="EMBL" id="GLQ74733.1"/>
    </source>
</evidence>
<dbReference type="PROSITE" id="PS51819">
    <property type="entry name" value="VOC"/>
    <property type="match status" value="1"/>
</dbReference>
<feature type="domain" description="VOC" evidence="1">
    <location>
        <begin position="350"/>
        <end position="499"/>
    </location>
</feature>
<dbReference type="AlphaFoldDB" id="A0AAV5NWC8"/>
<reference evidence="3" key="1">
    <citation type="journal article" date="2019" name="Int. J. Syst. Evol. Microbiol.">
        <title>The Global Catalogue of Microorganisms (GCM) 10K type strain sequencing project: providing services to taxonomists for standard genome sequencing and annotation.</title>
        <authorList>
            <consortium name="The Broad Institute Genomics Platform"/>
            <consortium name="The Broad Institute Genome Sequencing Center for Infectious Disease"/>
            <person name="Wu L."/>
            <person name="Ma J."/>
        </authorList>
    </citation>
    <scope>NUCLEOTIDE SEQUENCE [LARGE SCALE GENOMIC DNA]</scope>
    <source>
        <strain evidence="3">NBRC 15640</strain>
    </source>
</reference>
<dbReference type="InterPro" id="IPR029068">
    <property type="entry name" value="Glyas_Bleomycin-R_OHBP_Dase"/>
</dbReference>
<organism evidence="2 3">
    <name type="scientific">Vibrio penaeicida</name>
    <dbReference type="NCBI Taxonomy" id="104609"/>
    <lineage>
        <taxon>Bacteria</taxon>
        <taxon>Pseudomonadati</taxon>
        <taxon>Pseudomonadota</taxon>
        <taxon>Gammaproteobacteria</taxon>
        <taxon>Vibrionales</taxon>
        <taxon>Vibrionaceae</taxon>
        <taxon>Vibrio</taxon>
    </lineage>
</organism>
<dbReference type="Pfam" id="PF01261">
    <property type="entry name" value="AP_endonuc_2"/>
    <property type="match status" value="1"/>
</dbReference>
<evidence type="ECO:0000259" key="1">
    <source>
        <dbReference type="PROSITE" id="PS51819"/>
    </source>
</evidence>